<evidence type="ECO:0000313" key="3">
    <source>
        <dbReference type="Proteomes" id="UP001164693"/>
    </source>
</evidence>
<proteinExistence type="predicted"/>
<sequence>MSTTIRVLAILVSTLIVGLTLDPAAAASPSGGKTITICYPDGTCVTKVVDPGGGGSGRGQGGSGGGSGDCSWKGKAIPCVTNSGHFNANDGCYYREANPYPTSGPVYESYKTGGGGIYWADCFLSSGSGGYVWLPSPPPGLGPTPAMLARQAFDKLTMTKPSTGRYPNGTLKNGEPYTVVHAATWYWTDPADFQSLTARAAAGAVWAEVTVKPTALTFVPGDGDPAVSCAGPGTAWNSSYGVWDPSPSGCDYHYPHSSIHEPHDVVTATYGIRWQVTWAGSGNTRGTLPDQTTTSRSTFAVAEVESVVTR</sequence>
<feature type="signal peptide" evidence="1">
    <location>
        <begin position="1"/>
        <end position="26"/>
    </location>
</feature>
<organism evidence="2 3">
    <name type="scientific">Jatrophihabitans cynanchi</name>
    <dbReference type="NCBI Taxonomy" id="2944128"/>
    <lineage>
        <taxon>Bacteria</taxon>
        <taxon>Bacillati</taxon>
        <taxon>Actinomycetota</taxon>
        <taxon>Actinomycetes</taxon>
        <taxon>Jatrophihabitantales</taxon>
        <taxon>Jatrophihabitantaceae</taxon>
        <taxon>Jatrophihabitans</taxon>
    </lineage>
</organism>
<keyword evidence="1" id="KW-0732">Signal</keyword>
<dbReference type="RefSeq" id="WP_269445030.1">
    <property type="nucleotide sequence ID" value="NZ_CP097463.1"/>
</dbReference>
<evidence type="ECO:0000256" key="1">
    <source>
        <dbReference type="SAM" id="SignalP"/>
    </source>
</evidence>
<dbReference type="Proteomes" id="UP001164693">
    <property type="component" value="Chromosome"/>
</dbReference>
<protein>
    <submittedName>
        <fullName evidence="2">Uncharacterized protein</fullName>
    </submittedName>
</protein>
<evidence type="ECO:0000313" key="2">
    <source>
        <dbReference type="EMBL" id="WAX58492.1"/>
    </source>
</evidence>
<keyword evidence="3" id="KW-1185">Reference proteome</keyword>
<reference evidence="2" key="1">
    <citation type="submission" date="2022-05" db="EMBL/GenBank/DDBJ databases">
        <title>Jatrophihabitans sp. SB3-54 whole genome sequence.</title>
        <authorList>
            <person name="Suh M.K."/>
            <person name="Eom M.K."/>
            <person name="Kim J.S."/>
            <person name="Kim H.S."/>
            <person name="Do H.E."/>
            <person name="Shin Y.K."/>
            <person name="Lee J.-S."/>
        </authorList>
    </citation>
    <scope>NUCLEOTIDE SEQUENCE</scope>
    <source>
        <strain evidence="2">SB3-54</strain>
    </source>
</reference>
<gene>
    <name evidence="2" type="ORF">M6B22_06940</name>
</gene>
<name>A0ABY7K4D6_9ACTN</name>
<feature type="chain" id="PRO_5047116101" evidence="1">
    <location>
        <begin position="27"/>
        <end position="310"/>
    </location>
</feature>
<accession>A0ABY7K4D6</accession>
<dbReference type="EMBL" id="CP097463">
    <property type="protein sequence ID" value="WAX58492.1"/>
    <property type="molecule type" value="Genomic_DNA"/>
</dbReference>